<feature type="compositionally biased region" description="Polar residues" evidence="7">
    <location>
        <begin position="994"/>
        <end position="1009"/>
    </location>
</feature>
<feature type="region of interest" description="Disordered" evidence="7">
    <location>
        <begin position="1087"/>
        <end position="1146"/>
    </location>
</feature>
<keyword evidence="5" id="KW-0472">Membrane</keyword>
<gene>
    <name evidence="9" type="ORF">DUNSADRAFT_10644</name>
</gene>
<evidence type="ECO:0000256" key="4">
    <source>
        <dbReference type="ARBA" id="ARBA00022989"/>
    </source>
</evidence>
<accession>A0ABQ7GEX4</accession>
<dbReference type="SMART" id="SM00044">
    <property type="entry name" value="CYCc"/>
    <property type="match status" value="1"/>
</dbReference>
<feature type="region of interest" description="Disordered" evidence="7">
    <location>
        <begin position="318"/>
        <end position="339"/>
    </location>
</feature>
<feature type="compositionally biased region" description="Low complexity" evidence="7">
    <location>
        <begin position="380"/>
        <end position="394"/>
    </location>
</feature>
<dbReference type="EMBL" id="MU069827">
    <property type="protein sequence ID" value="KAF5833154.1"/>
    <property type="molecule type" value="Genomic_DNA"/>
</dbReference>
<evidence type="ECO:0000259" key="8">
    <source>
        <dbReference type="PROSITE" id="PS50125"/>
    </source>
</evidence>
<dbReference type="PANTHER" id="PTHR11920">
    <property type="entry name" value="GUANYLYL CYCLASE"/>
    <property type="match status" value="1"/>
</dbReference>
<organism evidence="9 10">
    <name type="scientific">Dunaliella salina</name>
    <name type="common">Green alga</name>
    <name type="synonym">Protococcus salinus</name>
    <dbReference type="NCBI Taxonomy" id="3046"/>
    <lineage>
        <taxon>Eukaryota</taxon>
        <taxon>Viridiplantae</taxon>
        <taxon>Chlorophyta</taxon>
        <taxon>core chlorophytes</taxon>
        <taxon>Chlorophyceae</taxon>
        <taxon>CS clade</taxon>
        <taxon>Chlamydomonadales</taxon>
        <taxon>Dunaliellaceae</taxon>
        <taxon>Dunaliella</taxon>
    </lineage>
</organism>
<feature type="compositionally biased region" description="Polar residues" evidence="7">
    <location>
        <begin position="1116"/>
        <end position="1146"/>
    </location>
</feature>
<feature type="region of interest" description="Disordered" evidence="7">
    <location>
        <begin position="446"/>
        <end position="611"/>
    </location>
</feature>
<keyword evidence="6" id="KW-0456">Lyase</keyword>
<evidence type="ECO:0000256" key="7">
    <source>
        <dbReference type="SAM" id="MobiDB-lite"/>
    </source>
</evidence>
<evidence type="ECO:0000313" key="9">
    <source>
        <dbReference type="EMBL" id="KAF5833154.1"/>
    </source>
</evidence>
<feature type="region of interest" description="Disordered" evidence="7">
    <location>
        <begin position="987"/>
        <end position="1009"/>
    </location>
</feature>
<evidence type="ECO:0000256" key="1">
    <source>
        <dbReference type="ARBA" id="ARBA00004370"/>
    </source>
</evidence>
<protein>
    <recommendedName>
        <fullName evidence="8">Guanylate cyclase domain-containing protein</fullName>
    </recommendedName>
</protein>
<dbReference type="InterPro" id="IPR029787">
    <property type="entry name" value="Nucleotide_cyclase"/>
</dbReference>
<keyword evidence="3" id="KW-0547">Nucleotide-binding</keyword>
<sequence>MVCRLREVAAPAEGDKKYNDGIAKLEAMRRRQGSGRRLDMLGHAASFAKPAHTLTLSYANPALIEAFGGAEKARRWVDAHVSQNPLLLWQLSRSGEGEVYRHCLPGQSAQGGVLPLSVMSCRTQDVGPVLIIGVHCQENHGLMMGLEAPEGLRQPQQQKQRQKQPELGVGAHARKSKSSDGSSLQRKVSAAPAGLESQHHCQEFLHLAMAHLPFAVTLIDSSGRVFWQNGRSALLLGLLIGNNKTRDLRQSLQRMFILDPQALESLISALEEGQAWSGLVQVPSEEYIGQSRVDNAVGASMEGIQTLAFSASAEDLQHKNSKPAADAAKYHGSFGPETSTLDVSLHEKENEGHAPRQEAGLTLDGQKHWSQRPYPPLGPQAGSPAGSSSTQAASAAAAAAAGQAGDERASAADSMTCSMTRASTAGFSFPENLAVGPGDAVPAVLPVPEIPRGSEADTPMPKANAINNGGQSAAASTVRLELSPASPASDPPSGQASPFARALQRRASCHAMPPWLKGERRPSEPLASDPLPKAPASCSVSPAPPPWLQEGQRPPQQRSDPIQRLPIRSSAESPVGGGSLRDDLPGPSSITGSSRVDFRRYSSRSAQRSVHTSGVLLEQDMVLSGASRALRMSSSQYAVGSLNYLAQSQEHAFSGATFSAAQTPAHYFDSIPEGRQEKEAQNSLPNGVEKAGEVETCAPSSEPLQTGLDTRHTCNVASRGARTAWFSNDGGGSKVVRHGQSSSATQLPFQWGASQRHSVPSQGTHHADGLHSSPLQKQHSKRIPTKKSWSGVVEAQSFEGRQSTRFDAQTSSASAPLLPKVNTGCTSAPLLPPQISVPSNEEGQNDAHSTSWNYLDAFTIKRPDGGKVTVLTNQDVTSWVDSQMSLKQILDVEHKILEDIFPKHVLESQVAAGAEVRLGKSTESGFNSSPSPMLSKRGSNQSQAWSADKDCRSHRSSRLGCMTSDTSRTSRSELLFIDPVYKLGSQKGSPFDSGASSPLPQAQSQRSMTMQRGMVSDRIRSMNSSMKLNHRVESQQRLSTATTGSTDEASGLLYFLGKIPSAEHGQHDDLIAQGAVQGTLILNAPAVWDPAHPGNQEQSRGQQVTPLSEQVKRPRSGSSNVQFPTRPSSPSMGQPRNVQGSKQAVSCSTAHVANNTLGRIQAAPTLDSGSGLRGSQGLGAAPRDPGLSVIQGGMGRHHENVTVMFADIKNFTAMSRAVSSVEVMHFLHTLFSQFDALVDSMEELGLYKIETIGDCYMCAAGLLTRGEDGAMVLWDGDGSPVHHLFTLAKQMLEVASRTEMPASGGQPVVLRIGMHTGPVTSGIAGRKCPRFCLFGDTVNFAARMESTCLPGMIHVSQATWEALGSPDQAADPRWTQTSGVMAKGIGFVQTYLWNGRQ</sequence>
<dbReference type="PROSITE" id="PS50125">
    <property type="entry name" value="GUANYLATE_CYCLASE_2"/>
    <property type="match status" value="1"/>
</dbReference>
<comment type="subcellular location">
    <subcellularLocation>
        <location evidence="1">Membrane</location>
    </subcellularLocation>
</comment>
<keyword evidence="4" id="KW-1133">Transmembrane helix</keyword>
<evidence type="ECO:0000256" key="5">
    <source>
        <dbReference type="ARBA" id="ARBA00023136"/>
    </source>
</evidence>
<evidence type="ECO:0000313" key="10">
    <source>
        <dbReference type="Proteomes" id="UP000815325"/>
    </source>
</evidence>
<proteinExistence type="predicted"/>
<feature type="compositionally biased region" description="Low complexity" evidence="7">
    <location>
        <begin position="483"/>
        <end position="498"/>
    </location>
</feature>
<dbReference type="PANTHER" id="PTHR11920:SF335">
    <property type="entry name" value="GUANYLATE CYCLASE"/>
    <property type="match status" value="1"/>
</dbReference>
<evidence type="ECO:0000256" key="6">
    <source>
        <dbReference type="ARBA" id="ARBA00023239"/>
    </source>
</evidence>
<feature type="compositionally biased region" description="Polar residues" evidence="7">
    <location>
        <begin position="1095"/>
        <end position="1108"/>
    </location>
</feature>
<feature type="compositionally biased region" description="Polar residues" evidence="7">
    <location>
        <begin position="465"/>
        <end position="475"/>
    </location>
</feature>
<feature type="region of interest" description="Disordered" evidence="7">
    <location>
        <begin position="751"/>
        <end position="789"/>
    </location>
</feature>
<dbReference type="Pfam" id="PF00211">
    <property type="entry name" value="Guanylate_cyc"/>
    <property type="match status" value="1"/>
</dbReference>
<dbReference type="InterPro" id="IPR050401">
    <property type="entry name" value="Cyclic_nucleotide_synthase"/>
</dbReference>
<feature type="region of interest" description="Disordered" evidence="7">
    <location>
        <begin position="1161"/>
        <end position="1185"/>
    </location>
</feature>
<feature type="region of interest" description="Disordered" evidence="7">
    <location>
        <begin position="151"/>
        <end position="191"/>
    </location>
</feature>
<reference evidence="9" key="1">
    <citation type="submission" date="2017-08" db="EMBL/GenBank/DDBJ databases">
        <authorList>
            <person name="Polle J.E."/>
            <person name="Barry K."/>
            <person name="Cushman J."/>
            <person name="Schmutz J."/>
            <person name="Tran D."/>
            <person name="Hathwaick L.T."/>
            <person name="Yim W.C."/>
            <person name="Jenkins J."/>
            <person name="Mckie-Krisberg Z.M."/>
            <person name="Prochnik S."/>
            <person name="Lindquist E."/>
            <person name="Dockter R.B."/>
            <person name="Adam C."/>
            <person name="Molina H."/>
            <person name="Bunkerborg J."/>
            <person name="Jin E."/>
            <person name="Buchheim M."/>
            <person name="Magnuson J."/>
        </authorList>
    </citation>
    <scope>NUCLEOTIDE SEQUENCE</scope>
    <source>
        <strain evidence="9">CCAP 19/18</strain>
    </source>
</reference>
<feature type="domain" description="Guanylate cyclase" evidence="8">
    <location>
        <begin position="1202"/>
        <end position="1345"/>
    </location>
</feature>
<name>A0ABQ7GEX4_DUNSA</name>
<dbReference type="SUPFAM" id="SSF55073">
    <property type="entry name" value="Nucleotide cyclase"/>
    <property type="match status" value="1"/>
</dbReference>
<feature type="region of interest" description="Disordered" evidence="7">
    <location>
        <begin position="367"/>
        <end position="394"/>
    </location>
</feature>
<dbReference type="Gene3D" id="3.30.70.1230">
    <property type="entry name" value="Nucleotide cyclase"/>
    <property type="match status" value="1"/>
</dbReference>
<dbReference type="Proteomes" id="UP000815325">
    <property type="component" value="Unassembled WGS sequence"/>
</dbReference>
<evidence type="ECO:0000256" key="2">
    <source>
        <dbReference type="ARBA" id="ARBA00022692"/>
    </source>
</evidence>
<feature type="compositionally biased region" description="Polar residues" evidence="7">
    <location>
        <begin position="751"/>
        <end position="764"/>
    </location>
</feature>
<keyword evidence="2" id="KW-0812">Transmembrane</keyword>
<feature type="compositionally biased region" description="Polar residues" evidence="7">
    <location>
        <begin position="921"/>
        <end position="945"/>
    </location>
</feature>
<comment type="caution">
    <text evidence="9">The sequence shown here is derived from an EMBL/GenBank/DDBJ whole genome shotgun (WGS) entry which is preliminary data.</text>
</comment>
<evidence type="ECO:0000256" key="3">
    <source>
        <dbReference type="ARBA" id="ARBA00022741"/>
    </source>
</evidence>
<feature type="region of interest" description="Disordered" evidence="7">
    <location>
        <begin position="921"/>
        <end position="965"/>
    </location>
</feature>
<dbReference type="InterPro" id="IPR001054">
    <property type="entry name" value="A/G_cyclase"/>
</dbReference>
<dbReference type="CDD" id="cd07302">
    <property type="entry name" value="CHD"/>
    <property type="match status" value="1"/>
</dbReference>
<keyword evidence="10" id="KW-1185">Reference proteome</keyword>